<dbReference type="PROSITE" id="PS51186">
    <property type="entry name" value="GNAT"/>
    <property type="match status" value="1"/>
</dbReference>
<accession>A0A9E7BZ80</accession>
<proteinExistence type="predicted"/>
<dbReference type="RefSeq" id="WP_259313812.1">
    <property type="nucleotide sequence ID" value="NZ_CP087164.1"/>
</dbReference>
<dbReference type="CDD" id="cd04301">
    <property type="entry name" value="NAT_SF"/>
    <property type="match status" value="1"/>
</dbReference>
<dbReference type="InterPro" id="IPR016181">
    <property type="entry name" value="Acyl_CoA_acyltransferase"/>
</dbReference>
<dbReference type="AlphaFoldDB" id="A0A9E7BZ80"/>
<dbReference type="GO" id="GO:0016747">
    <property type="term" value="F:acyltransferase activity, transferring groups other than amino-acyl groups"/>
    <property type="evidence" value="ECO:0007669"/>
    <property type="project" value="InterPro"/>
</dbReference>
<dbReference type="Gene3D" id="3.40.630.30">
    <property type="match status" value="1"/>
</dbReference>
<dbReference type="Pfam" id="PF00583">
    <property type="entry name" value="Acetyltransf_1"/>
    <property type="match status" value="1"/>
</dbReference>
<dbReference type="InterPro" id="IPR000182">
    <property type="entry name" value="GNAT_dom"/>
</dbReference>
<feature type="domain" description="N-acetyltransferase" evidence="1">
    <location>
        <begin position="20"/>
        <end position="177"/>
    </location>
</feature>
<keyword evidence="3" id="KW-1185">Reference proteome</keyword>
<sequence length="177" mass="19197">MDATLRIVATCDDAHVPPSLVIRPIRPSDTTLLQQGMQRLSAETRRRRFLAPRSDLSSSELRYLTEVDGCQHYALVAVRADDPGELVAVGRWVRLDDRPGTAEIAVVVGDCYQGQGIGRRIGLALADAARARGVTHFTATMLADNEPAHRLFAAISERLVSVHDGEVDEVTAELAAA</sequence>
<dbReference type="KEGG" id="sbae:DSM104329_00494"/>
<name>A0A9E7BZ80_9ACTN</name>
<evidence type="ECO:0000313" key="2">
    <source>
        <dbReference type="EMBL" id="UGS34123.1"/>
    </source>
</evidence>
<evidence type="ECO:0000313" key="3">
    <source>
        <dbReference type="Proteomes" id="UP001162834"/>
    </source>
</evidence>
<dbReference type="Proteomes" id="UP001162834">
    <property type="component" value="Chromosome"/>
</dbReference>
<gene>
    <name evidence="2" type="ORF">DSM104329_00494</name>
</gene>
<organism evidence="2 3">
    <name type="scientific">Capillimicrobium parvum</name>
    <dbReference type="NCBI Taxonomy" id="2884022"/>
    <lineage>
        <taxon>Bacteria</taxon>
        <taxon>Bacillati</taxon>
        <taxon>Actinomycetota</taxon>
        <taxon>Thermoleophilia</taxon>
        <taxon>Solirubrobacterales</taxon>
        <taxon>Capillimicrobiaceae</taxon>
        <taxon>Capillimicrobium</taxon>
    </lineage>
</organism>
<dbReference type="EMBL" id="CP087164">
    <property type="protein sequence ID" value="UGS34123.1"/>
    <property type="molecule type" value="Genomic_DNA"/>
</dbReference>
<protein>
    <recommendedName>
        <fullName evidence="1">N-acetyltransferase domain-containing protein</fullName>
    </recommendedName>
</protein>
<dbReference type="SUPFAM" id="SSF55729">
    <property type="entry name" value="Acyl-CoA N-acyltransferases (Nat)"/>
    <property type="match status" value="1"/>
</dbReference>
<reference evidence="2" key="1">
    <citation type="journal article" date="2022" name="Int. J. Syst. Evol. Microbiol.">
        <title>Pseudomonas aegrilactucae sp. nov. and Pseudomonas morbosilactucae sp. nov., pathogens causing bacterial rot of lettuce in Japan.</title>
        <authorList>
            <person name="Sawada H."/>
            <person name="Fujikawa T."/>
            <person name="Satou M."/>
        </authorList>
    </citation>
    <scope>NUCLEOTIDE SEQUENCE</scope>
    <source>
        <strain evidence="2">0166_1</strain>
    </source>
</reference>
<evidence type="ECO:0000259" key="1">
    <source>
        <dbReference type="PROSITE" id="PS51186"/>
    </source>
</evidence>